<dbReference type="AlphaFoldDB" id="A0A0N0BPS0"/>
<feature type="binding site" evidence="8">
    <location>
        <position position="146"/>
    </location>
    <ligand>
        <name>substrate</name>
    </ligand>
</feature>
<dbReference type="Pfam" id="PF03952">
    <property type="entry name" value="Enolase_N"/>
    <property type="match status" value="1"/>
</dbReference>
<comment type="catalytic activity">
    <reaction evidence="6">
        <text>(2R)-2-phosphoglycerate = phosphoenolpyruvate + H2O</text>
        <dbReference type="Rhea" id="RHEA:10164"/>
        <dbReference type="ChEBI" id="CHEBI:15377"/>
        <dbReference type="ChEBI" id="CHEBI:58289"/>
        <dbReference type="ChEBI" id="CHEBI:58702"/>
        <dbReference type="EC" id="4.2.1.11"/>
    </reaction>
</comment>
<dbReference type="InterPro" id="IPR020811">
    <property type="entry name" value="Enolase_N"/>
</dbReference>
<dbReference type="Proteomes" id="UP000037729">
    <property type="component" value="Unassembled WGS sequence"/>
</dbReference>
<comment type="cofactor">
    <cofactor evidence="9">
        <name>Mg(2+)</name>
        <dbReference type="ChEBI" id="CHEBI:18420"/>
    </cofactor>
    <text evidence="9">Mg(2+) is required for catalysis and for stabilizing the dimer.</text>
</comment>
<dbReference type="PROSITE" id="PS00164">
    <property type="entry name" value="ENOLASE"/>
    <property type="match status" value="1"/>
</dbReference>
<dbReference type="GO" id="GO:0004634">
    <property type="term" value="F:phosphopyruvate hydratase activity"/>
    <property type="evidence" value="ECO:0007669"/>
    <property type="project" value="UniProtKB-UniRule"/>
</dbReference>
<dbReference type="PRINTS" id="PR00148">
    <property type="entry name" value="ENOLASE"/>
</dbReference>
<dbReference type="PANTHER" id="PTHR11902">
    <property type="entry name" value="ENOLASE"/>
    <property type="match status" value="1"/>
</dbReference>
<dbReference type="SFLD" id="SFLDF00002">
    <property type="entry name" value="enolase"/>
    <property type="match status" value="1"/>
</dbReference>
<evidence type="ECO:0000256" key="8">
    <source>
        <dbReference type="PIRSR" id="PIRSR001400-2"/>
    </source>
</evidence>
<evidence type="ECO:0000256" key="3">
    <source>
        <dbReference type="ARBA" id="ARBA00022842"/>
    </source>
</evidence>
<keyword evidence="5 6" id="KW-0456">Lyase</keyword>
<evidence type="ECO:0000256" key="9">
    <source>
        <dbReference type="PIRSR" id="PIRSR001400-3"/>
    </source>
</evidence>
<keyword evidence="3 6" id="KW-0460">Magnesium</keyword>
<dbReference type="EMBL" id="LIUF01000001">
    <property type="protein sequence ID" value="KOX94313.1"/>
    <property type="molecule type" value="Genomic_DNA"/>
</dbReference>
<feature type="binding site" evidence="6 9">
    <location>
        <position position="302"/>
    </location>
    <ligand>
        <name>Mg(2+)</name>
        <dbReference type="ChEBI" id="CHEBI:18420"/>
    </ligand>
</feature>
<comment type="caution">
    <text evidence="12">The sequence shown here is derived from an EMBL/GenBank/DDBJ whole genome shotgun (WGS) entry which is preliminary data.</text>
</comment>
<organism evidence="12 13">
    <name type="scientific">Haloarcula rubripromontorii</name>
    <dbReference type="NCBI Taxonomy" id="1705562"/>
    <lineage>
        <taxon>Archaea</taxon>
        <taxon>Methanobacteriati</taxon>
        <taxon>Methanobacteriota</taxon>
        <taxon>Stenosarchaea group</taxon>
        <taxon>Halobacteria</taxon>
        <taxon>Halobacteriales</taxon>
        <taxon>Haloarculaceae</taxon>
        <taxon>Haloarcula</taxon>
    </lineage>
</organism>
<feature type="binding site" evidence="8">
    <location>
        <position position="155"/>
    </location>
    <ligand>
        <name>substrate</name>
    </ligand>
</feature>
<feature type="binding site" evidence="8">
    <location>
        <position position="302"/>
    </location>
    <ligand>
        <name>substrate</name>
    </ligand>
</feature>
<dbReference type="SMART" id="SM01193">
    <property type="entry name" value="Enolase_N"/>
    <property type="match status" value="1"/>
</dbReference>
<accession>A0A0N0BPS0</accession>
<dbReference type="GO" id="GO:0006096">
    <property type="term" value="P:glycolytic process"/>
    <property type="evidence" value="ECO:0007669"/>
    <property type="project" value="UniProtKB-UniRule"/>
</dbReference>
<dbReference type="Pfam" id="PF00113">
    <property type="entry name" value="Enolase_C"/>
    <property type="match status" value="1"/>
</dbReference>
<dbReference type="GO" id="GO:0005576">
    <property type="term" value="C:extracellular region"/>
    <property type="evidence" value="ECO:0007669"/>
    <property type="project" value="UniProtKB-SubCell"/>
</dbReference>
<feature type="binding site" evidence="6">
    <location>
        <position position="378"/>
    </location>
    <ligand>
        <name>(2R)-2-phosphoglycerate</name>
        <dbReference type="ChEBI" id="CHEBI:58289"/>
    </ligand>
</feature>
<feature type="active site" description="Proton acceptor" evidence="6 7">
    <location>
        <position position="327"/>
    </location>
</feature>
<dbReference type="GO" id="GO:0009986">
    <property type="term" value="C:cell surface"/>
    <property type="evidence" value="ECO:0007669"/>
    <property type="project" value="UniProtKB-SubCell"/>
</dbReference>
<dbReference type="HAMAP" id="MF_00318">
    <property type="entry name" value="Enolase"/>
    <property type="match status" value="1"/>
</dbReference>
<dbReference type="NCBIfam" id="TIGR01060">
    <property type="entry name" value="eno"/>
    <property type="match status" value="1"/>
</dbReference>
<dbReference type="PATRIC" id="fig|1705562.3.peg.965"/>
<dbReference type="GO" id="GO:0000015">
    <property type="term" value="C:phosphopyruvate hydratase complex"/>
    <property type="evidence" value="ECO:0007669"/>
    <property type="project" value="InterPro"/>
</dbReference>
<comment type="similarity">
    <text evidence="2 6">Belongs to the enolase family.</text>
</comment>
<feature type="binding site" evidence="6">
    <location>
        <position position="356"/>
    </location>
    <ligand>
        <name>(2R)-2-phosphoglycerate</name>
        <dbReference type="ChEBI" id="CHEBI:58289"/>
    </ligand>
</feature>
<feature type="binding site" evidence="6">
    <location>
        <position position="357"/>
    </location>
    <ligand>
        <name>(2R)-2-phosphoglycerate</name>
        <dbReference type="ChEBI" id="CHEBI:58289"/>
    </ligand>
</feature>
<dbReference type="SFLD" id="SFLDS00001">
    <property type="entry name" value="Enolase"/>
    <property type="match status" value="1"/>
</dbReference>
<dbReference type="InterPro" id="IPR020810">
    <property type="entry name" value="Enolase_C"/>
</dbReference>
<dbReference type="CDD" id="cd03313">
    <property type="entry name" value="enolase"/>
    <property type="match status" value="1"/>
</dbReference>
<dbReference type="GO" id="GO:0000287">
    <property type="term" value="F:magnesium ion binding"/>
    <property type="evidence" value="ECO:0007669"/>
    <property type="project" value="UniProtKB-UniRule"/>
</dbReference>
<comment type="subcellular location">
    <subcellularLocation>
        <location evidence="6">Cytoplasm</location>
    </subcellularLocation>
    <subcellularLocation>
        <location evidence="6">Secreted</location>
    </subcellularLocation>
    <subcellularLocation>
        <location evidence="6">Cell surface</location>
    </subcellularLocation>
    <text evidence="6">Fractions of enolase are present in both the cytoplasm and on the cell surface.</text>
</comment>
<dbReference type="EC" id="4.2.1.11" evidence="6"/>
<evidence type="ECO:0000256" key="5">
    <source>
        <dbReference type="ARBA" id="ARBA00023239"/>
    </source>
</evidence>
<dbReference type="STRING" id="1705562.AMS69_00160"/>
<evidence type="ECO:0000256" key="1">
    <source>
        <dbReference type="ARBA" id="ARBA00005031"/>
    </source>
</evidence>
<dbReference type="SFLD" id="SFLDG00178">
    <property type="entry name" value="enolase"/>
    <property type="match status" value="1"/>
</dbReference>
<evidence type="ECO:0000313" key="12">
    <source>
        <dbReference type="EMBL" id="KOX94313.1"/>
    </source>
</evidence>
<evidence type="ECO:0000256" key="6">
    <source>
        <dbReference type="HAMAP-Rule" id="MF_00318"/>
    </source>
</evidence>
<dbReference type="PIRSF" id="PIRSF001400">
    <property type="entry name" value="Enolase"/>
    <property type="match status" value="1"/>
</dbReference>
<dbReference type="InterPro" id="IPR036849">
    <property type="entry name" value="Enolase-like_C_sf"/>
</dbReference>
<feature type="binding site" evidence="8">
    <location>
        <begin position="354"/>
        <end position="357"/>
    </location>
    <ligand>
        <name>substrate</name>
    </ligand>
</feature>
<feature type="binding site" evidence="8">
    <location>
        <position position="275"/>
    </location>
    <ligand>
        <name>substrate</name>
    </ligand>
</feature>
<dbReference type="InterPro" id="IPR029017">
    <property type="entry name" value="Enolase-like_N"/>
</dbReference>
<gene>
    <name evidence="6" type="primary">eno</name>
    <name evidence="12" type="ORF">AMS69_00160</name>
</gene>
<dbReference type="SMART" id="SM01192">
    <property type="entry name" value="Enolase_C"/>
    <property type="match status" value="1"/>
</dbReference>
<name>A0A0N0BPS0_9EURY</name>
<dbReference type="Gene3D" id="3.30.390.10">
    <property type="entry name" value="Enolase-like, N-terminal domain"/>
    <property type="match status" value="1"/>
</dbReference>
<proteinExistence type="inferred from homology"/>
<protein>
    <recommendedName>
        <fullName evidence="6">Enolase</fullName>
        <ecNumber evidence="6">4.2.1.11</ecNumber>
    </recommendedName>
    <alternativeName>
        <fullName evidence="6">2-phospho-D-glycerate hydro-lyase</fullName>
    </alternativeName>
    <alternativeName>
        <fullName evidence="6">2-phosphoglycerate dehydratase</fullName>
    </alternativeName>
</protein>
<feature type="domain" description="Enolase C-terminal TIM barrel" evidence="10">
    <location>
        <begin position="130"/>
        <end position="400"/>
    </location>
</feature>
<dbReference type="InterPro" id="IPR000941">
    <property type="entry name" value="Enolase"/>
</dbReference>
<sequence>MTLITDIRLRRVLDSRGNATVEADVLTESGGFGRGKAPSGASTGEYEAIELPANEAIAKAREEALPRLIGEVHAGNQRDVDAALHAADGTDDFSGIGANSAVAISMAAAKAGADVLGAPLYQHLGGTFRGNEYPTPLGNIIGGGEHAADATNIQEFLAAPVGAPSVEEAVFANAAVHQEVHDILADRDLPAGKGDEGAWAPSVSDDEAFEIMDEAVETVADDFGFAISFGLDVAGAELYDDESDGYVYDDGVKSTEEQIEYIAGKVEEYDLVYVEDPLDENDYEAFADLTAQVGDQTLVCGDDLFVTNVERLQAGINADAGNSILIKPNQIGTLTDAVDAIELATASGYESVVSHRSGETEDTTIAHLAVATDAPFIKTGAVGGERTAKLNELIRIEDNAV</sequence>
<evidence type="ECO:0000256" key="2">
    <source>
        <dbReference type="ARBA" id="ARBA00009604"/>
    </source>
</evidence>
<feature type="active site" description="Proton donor" evidence="6 7">
    <location>
        <position position="196"/>
    </location>
</feature>
<feature type="binding site" evidence="6">
    <location>
        <position position="327"/>
    </location>
    <ligand>
        <name>(2R)-2-phosphoglycerate</name>
        <dbReference type="ChEBI" id="CHEBI:58289"/>
    </ligand>
</feature>
<feature type="binding site" evidence="8">
    <location>
        <position position="378"/>
    </location>
    <ligand>
        <name>substrate</name>
    </ligand>
</feature>
<evidence type="ECO:0000256" key="7">
    <source>
        <dbReference type="PIRSR" id="PIRSR001400-1"/>
    </source>
</evidence>
<evidence type="ECO:0000313" key="13">
    <source>
        <dbReference type="Proteomes" id="UP000037729"/>
    </source>
</evidence>
<evidence type="ECO:0000259" key="10">
    <source>
        <dbReference type="SMART" id="SM01192"/>
    </source>
</evidence>
<keyword evidence="6" id="KW-0963">Cytoplasm</keyword>
<keyword evidence="13" id="KW-1185">Reference proteome</keyword>
<keyword evidence="4 6" id="KW-0324">Glycolysis</keyword>
<dbReference type="InterPro" id="IPR020809">
    <property type="entry name" value="Enolase_CS"/>
</dbReference>
<comment type="cofactor">
    <cofactor evidence="6">
        <name>Mg(2+)</name>
        <dbReference type="ChEBI" id="CHEBI:18420"/>
    </cofactor>
    <text evidence="6">Binds a second Mg(2+) ion via substrate during catalysis.</text>
</comment>
<feature type="binding site" evidence="6">
    <location>
        <position position="154"/>
    </location>
    <ligand>
        <name>(2R)-2-phosphoglycerate</name>
        <dbReference type="ChEBI" id="CHEBI:58289"/>
    </ligand>
</feature>
<comment type="pathway">
    <text evidence="1 6">Carbohydrate degradation; glycolysis; pyruvate from D-glyceraldehyde 3-phosphate: step 4/5.</text>
</comment>
<evidence type="ECO:0000256" key="4">
    <source>
        <dbReference type="ARBA" id="ARBA00023152"/>
    </source>
</evidence>
<reference evidence="12 13" key="1">
    <citation type="submission" date="2015-08" db="EMBL/GenBank/DDBJ databases">
        <title>Genomes of Isolates from Cabo Rojo, PR.</title>
        <authorList>
            <person name="Sanchez-Nieves R.L."/>
            <person name="Montalvo-Rodriguez R."/>
        </authorList>
    </citation>
    <scope>NUCLEOTIDE SEQUENCE [LARGE SCALE GENOMIC DNA]</scope>
    <source>
        <strain evidence="12 13">SL3</strain>
    </source>
</reference>
<dbReference type="UniPathway" id="UPA00109">
    <property type="reaction ID" value="UER00187"/>
</dbReference>
<feature type="binding site" evidence="6 9">
    <location>
        <position position="275"/>
    </location>
    <ligand>
        <name>Mg(2+)</name>
        <dbReference type="ChEBI" id="CHEBI:18420"/>
    </ligand>
</feature>
<feature type="binding site" evidence="6 9">
    <location>
        <position position="232"/>
    </location>
    <ligand>
        <name>Mg(2+)</name>
        <dbReference type="ChEBI" id="CHEBI:18420"/>
    </ligand>
</feature>
<feature type="domain" description="Enolase N-terminal" evidence="11">
    <location>
        <begin position="4"/>
        <end position="124"/>
    </location>
</feature>
<dbReference type="SUPFAM" id="SSF51604">
    <property type="entry name" value="Enolase C-terminal domain-like"/>
    <property type="match status" value="1"/>
</dbReference>
<dbReference type="OrthoDB" id="8680at2157"/>
<dbReference type="Gene3D" id="3.20.20.120">
    <property type="entry name" value="Enolase-like C-terminal domain"/>
    <property type="match status" value="1"/>
</dbReference>
<keyword evidence="6" id="KW-0964">Secreted</keyword>
<dbReference type="PANTHER" id="PTHR11902:SF1">
    <property type="entry name" value="ENOLASE"/>
    <property type="match status" value="1"/>
</dbReference>
<dbReference type="RefSeq" id="WP_053966096.1">
    <property type="nucleotide sequence ID" value="NZ_LIUF01000001.1"/>
</dbReference>
<dbReference type="SUPFAM" id="SSF54826">
    <property type="entry name" value="Enolase N-terminal domain-like"/>
    <property type="match status" value="1"/>
</dbReference>
<comment type="function">
    <text evidence="6">Catalyzes the reversible conversion of 2-phosphoglycerate (2-PG) into phosphoenolpyruvate (PEP). It is essential for the degradation of carbohydrates via glycolysis.</text>
</comment>
<evidence type="ECO:0000259" key="11">
    <source>
        <dbReference type="SMART" id="SM01193"/>
    </source>
</evidence>
<keyword evidence="6 9" id="KW-0479">Metal-binding</keyword>